<reference evidence="8" key="2">
    <citation type="submission" date="2015-12" db="EMBL/GenBank/DDBJ databases">
        <authorList>
            <person name="Shamseldin A."/>
            <person name="Moawad H."/>
            <person name="Abd El-Rahim W.M."/>
            <person name="Sadowsky M.J."/>
        </authorList>
    </citation>
    <scope>NUCLEOTIDE SEQUENCE</scope>
    <source>
        <strain evidence="8">KJ1R5</strain>
    </source>
</reference>
<evidence type="ECO:0000256" key="5">
    <source>
        <dbReference type="ARBA" id="ARBA00022989"/>
    </source>
</evidence>
<evidence type="ECO:0000313" key="9">
    <source>
        <dbReference type="EMBL" id="MFN1216628.1"/>
    </source>
</evidence>
<evidence type="ECO:0000256" key="2">
    <source>
        <dbReference type="ARBA" id="ARBA00011006"/>
    </source>
</evidence>
<proteinExistence type="inferred from homology"/>
<evidence type="ECO:0000256" key="1">
    <source>
        <dbReference type="ARBA" id="ARBA00004651"/>
    </source>
</evidence>
<reference evidence="8 10" key="3">
    <citation type="journal article" date="2016" name="Genome Announc.">
        <title>Draft Genome Sequence of a Biocontrol Rhizobacterium, Chryseobacterium kwangjuense Strain KJ1R5, Isolated from Pepper (Capsicum annuum).</title>
        <authorList>
            <person name="Jeong J.J."/>
            <person name="Park H."/>
            <person name="Park B.H."/>
            <person name="Mannaa M."/>
            <person name="Sang M.K."/>
            <person name="Choi I.G."/>
            <person name="Kim K.D."/>
        </authorList>
    </citation>
    <scope>NUCLEOTIDE SEQUENCE [LARGE SCALE GENOMIC DNA]</scope>
    <source>
        <strain evidence="8 10">KJ1R5</strain>
    </source>
</reference>
<keyword evidence="4 7" id="KW-0812">Transmembrane</keyword>
<evidence type="ECO:0000313" key="10">
    <source>
        <dbReference type="Proteomes" id="UP000070513"/>
    </source>
</evidence>
<dbReference type="Pfam" id="PF04226">
    <property type="entry name" value="Transgly_assoc"/>
    <property type="match status" value="1"/>
</dbReference>
<dbReference type="GO" id="GO:0005886">
    <property type="term" value="C:plasma membrane"/>
    <property type="evidence" value="ECO:0007669"/>
    <property type="project" value="UniProtKB-SubCell"/>
</dbReference>
<reference evidence="9 11" key="4">
    <citation type="submission" date="2024-12" db="EMBL/GenBank/DDBJ databases">
        <title>Draft genome sequence of Chryseobacterium kwangjuense AG447.</title>
        <authorList>
            <person name="Cheptsov V.S."/>
            <person name="Belov A."/>
            <person name="Zavarzina A.G."/>
        </authorList>
    </citation>
    <scope>NUCLEOTIDE SEQUENCE [LARGE SCALE GENOMIC DNA]</scope>
    <source>
        <strain evidence="9 11">AG447</strain>
    </source>
</reference>
<dbReference type="Proteomes" id="UP000070513">
    <property type="component" value="Unassembled WGS sequence"/>
</dbReference>
<keyword evidence="3" id="KW-1003">Cell membrane</keyword>
<dbReference type="PANTHER" id="PTHR33884">
    <property type="entry name" value="UPF0410 PROTEIN YMGE"/>
    <property type="match status" value="1"/>
</dbReference>
<dbReference type="PANTHER" id="PTHR33884:SF3">
    <property type="entry name" value="UPF0410 PROTEIN YMGE"/>
    <property type="match status" value="1"/>
</dbReference>
<reference evidence="10" key="1">
    <citation type="submission" date="2015-12" db="EMBL/GenBank/DDBJ databases">
        <title>Genome sequence of a biocontrol rhizobacterium Chryseobacterium kwangjuense strain KJ1R5 isolated from pepper (Capsicum annuum L.).</title>
        <authorList>
            <person name="Jeong J.-J."/>
            <person name="Park H."/>
            <person name="Mannaa M."/>
            <person name="Sang M.K."/>
            <person name="Choi I.-G."/>
            <person name="Kim K.D."/>
        </authorList>
    </citation>
    <scope>NUCLEOTIDE SEQUENCE [LARGE SCALE GENOMIC DNA]</scope>
    <source>
        <strain evidence="10">KJ1R5</strain>
    </source>
</reference>
<organism evidence="8 10">
    <name type="scientific">Chryseobacterium kwangjuense</name>
    <dbReference type="NCBI Taxonomy" id="267125"/>
    <lineage>
        <taxon>Bacteria</taxon>
        <taxon>Pseudomonadati</taxon>
        <taxon>Bacteroidota</taxon>
        <taxon>Flavobacteriia</taxon>
        <taxon>Flavobacteriales</taxon>
        <taxon>Weeksellaceae</taxon>
        <taxon>Chryseobacterium group</taxon>
        <taxon>Chryseobacterium</taxon>
    </lineage>
</organism>
<comment type="similarity">
    <text evidence="2">Belongs to the UPF0410 family.</text>
</comment>
<sequence>MGILTWIIFGLLAGAIAKMIMPGNQGGGWLITIILGIIGAFVGGAIGVYILHWGDVTSFWNPRSWILAIGGALIVLWIYGMATKKS</sequence>
<comment type="subcellular location">
    <subcellularLocation>
        <location evidence="1">Cell membrane</location>
        <topology evidence="1">Multi-pass membrane protein</topology>
    </subcellularLocation>
</comment>
<keyword evidence="6 7" id="KW-0472">Membrane</keyword>
<name>A0A135WL73_9FLAO</name>
<dbReference type="EMBL" id="JBJXVJ010000001">
    <property type="protein sequence ID" value="MFN1216628.1"/>
    <property type="molecule type" value="Genomic_DNA"/>
</dbReference>
<evidence type="ECO:0000256" key="7">
    <source>
        <dbReference type="SAM" id="Phobius"/>
    </source>
</evidence>
<evidence type="ECO:0000256" key="4">
    <source>
        <dbReference type="ARBA" id="ARBA00022692"/>
    </source>
</evidence>
<feature type="transmembrane region" description="Helical" evidence="7">
    <location>
        <begin position="64"/>
        <end position="82"/>
    </location>
</feature>
<evidence type="ECO:0000313" key="8">
    <source>
        <dbReference type="EMBL" id="KXH85664.1"/>
    </source>
</evidence>
<dbReference type="Proteomes" id="UP001634154">
    <property type="component" value="Unassembled WGS sequence"/>
</dbReference>
<evidence type="ECO:0000256" key="3">
    <source>
        <dbReference type="ARBA" id="ARBA00022475"/>
    </source>
</evidence>
<dbReference type="AlphaFoldDB" id="A0A135WL73"/>
<dbReference type="OrthoDB" id="9811343at2"/>
<gene>
    <name evidence="9" type="ORF">ACKW6Q_06525</name>
    <name evidence="8" type="ORF">AU378_07930</name>
</gene>
<comment type="caution">
    <text evidence="8">The sequence shown here is derived from an EMBL/GenBank/DDBJ whole genome shotgun (WGS) entry which is preliminary data.</text>
</comment>
<evidence type="ECO:0000313" key="11">
    <source>
        <dbReference type="Proteomes" id="UP001634154"/>
    </source>
</evidence>
<protein>
    <submittedName>
        <fullName evidence="9">GlsB/YeaQ/YmgE family stress response membrane protein</fullName>
    </submittedName>
</protein>
<feature type="transmembrane region" description="Helical" evidence="7">
    <location>
        <begin position="27"/>
        <end position="52"/>
    </location>
</feature>
<keyword evidence="11" id="KW-1185">Reference proteome</keyword>
<accession>A0A135WL73</accession>
<dbReference type="InterPro" id="IPR007341">
    <property type="entry name" value="Transgly_assoc"/>
</dbReference>
<evidence type="ECO:0000256" key="6">
    <source>
        <dbReference type="ARBA" id="ARBA00023136"/>
    </source>
</evidence>
<dbReference type="RefSeq" id="WP_062649728.1">
    <property type="nucleotide sequence ID" value="NZ_JBJXVJ010000001.1"/>
</dbReference>
<keyword evidence="5 7" id="KW-1133">Transmembrane helix</keyword>
<dbReference type="EMBL" id="LPUR01000001">
    <property type="protein sequence ID" value="KXH85664.1"/>
    <property type="molecule type" value="Genomic_DNA"/>
</dbReference>